<protein>
    <submittedName>
        <fullName evidence="1">Uncharacterized protein</fullName>
    </submittedName>
</protein>
<dbReference type="EMBL" id="GU568013">
    <property type="protein sequence ID" value="ADI23395.1"/>
    <property type="molecule type" value="Genomic_DNA"/>
</dbReference>
<organism evidence="1">
    <name type="scientific">uncultured gamma proteobacterium HF0770_28K04</name>
    <dbReference type="NCBI Taxonomy" id="723578"/>
    <lineage>
        <taxon>Bacteria</taxon>
        <taxon>Pseudomonadati</taxon>
        <taxon>Pseudomonadota</taxon>
        <taxon>Gammaproteobacteria</taxon>
        <taxon>environmental samples</taxon>
    </lineage>
</organism>
<proteinExistence type="predicted"/>
<accession>E7C7H1</accession>
<evidence type="ECO:0000313" key="1">
    <source>
        <dbReference type="EMBL" id="ADI23395.1"/>
    </source>
</evidence>
<sequence length="52" mass="5956">MFQSSLGCRGIEARPTEKDSRFWQWAILSLRGSWVQIPPPAFISISKENDAF</sequence>
<name>E7C7H1_9GAMM</name>
<dbReference type="AlphaFoldDB" id="E7C7H1"/>
<reference evidence="1" key="1">
    <citation type="submission" date="2010-01" db="EMBL/GenBank/DDBJ databases">
        <title>Genome fragments of uncultured bacteria from the North Pacific subtropical Gyre.</title>
        <authorList>
            <person name="Pham V.D."/>
            <person name="Delong E.F."/>
        </authorList>
    </citation>
    <scope>NUCLEOTIDE SEQUENCE</scope>
</reference>